<protein>
    <recommendedName>
        <fullName evidence="5">RING-type domain-containing protein</fullName>
    </recommendedName>
</protein>
<feature type="region of interest" description="Disordered" evidence="1">
    <location>
        <begin position="637"/>
        <end position="943"/>
    </location>
</feature>
<evidence type="ECO:0000256" key="2">
    <source>
        <dbReference type="SAM" id="SignalP"/>
    </source>
</evidence>
<evidence type="ECO:0000256" key="1">
    <source>
        <dbReference type="SAM" id="MobiDB-lite"/>
    </source>
</evidence>
<proteinExistence type="predicted"/>
<feature type="signal peptide" evidence="2">
    <location>
        <begin position="1"/>
        <end position="19"/>
    </location>
</feature>
<feature type="compositionally biased region" description="Pro residues" evidence="1">
    <location>
        <begin position="837"/>
        <end position="852"/>
    </location>
</feature>
<name>A0A0G4G244_VITBC</name>
<feature type="compositionally biased region" description="Polar residues" evidence="1">
    <location>
        <begin position="701"/>
        <end position="714"/>
    </location>
</feature>
<feature type="chain" id="PRO_5005189868" description="RING-type domain-containing protein" evidence="2">
    <location>
        <begin position="20"/>
        <end position="1058"/>
    </location>
</feature>
<dbReference type="PhylomeDB" id="A0A0G4G244"/>
<dbReference type="InterPro" id="IPR016024">
    <property type="entry name" value="ARM-type_fold"/>
</dbReference>
<evidence type="ECO:0000313" key="3">
    <source>
        <dbReference type="EMBL" id="CEM22147.1"/>
    </source>
</evidence>
<feature type="compositionally biased region" description="Polar residues" evidence="1">
    <location>
        <begin position="863"/>
        <end position="872"/>
    </location>
</feature>
<dbReference type="InterPro" id="IPR000225">
    <property type="entry name" value="Armadillo"/>
</dbReference>
<organism evidence="3 4">
    <name type="scientific">Vitrella brassicaformis (strain CCMP3155)</name>
    <dbReference type="NCBI Taxonomy" id="1169540"/>
    <lineage>
        <taxon>Eukaryota</taxon>
        <taxon>Sar</taxon>
        <taxon>Alveolata</taxon>
        <taxon>Colpodellida</taxon>
        <taxon>Vitrellaceae</taxon>
        <taxon>Vitrella</taxon>
    </lineage>
</organism>
<feature type="compositionally biased region" description="Polar residues" evidence="1">
    <location>
        <begin position="740"/>
        <end position="754"/>
    </location>
</feature>
<feature type="compositionally biased region" description="Gly residues" evidence="1">
    <location>
        <begin position="676"/>
        <end position="687"/>
    </location>
</feature>
<reference evidence="3 4" key="1">
    <citation type="submission" date="2014-11" db="EMBL/GenBank/DDBJ databases">
        <authorList>
            <person name="Zhu J."/>
            <person name="Qi W."/>
            <person name="Song R."/>
        </authorList>
    </citation>
    <scope>NUCLEOTIDE SEQUENCE [LARGE SCALE GENOMIC DNA]</scope>
</reference>
<dbReference type="Pfam" id="PF00514">
    <property type="entry name" value="Arm"/>
    <property type="match status" value="1"/>
</dbReference>
<keyword evidence="2" id="KW-0732">Signal</keyword>
<feature type="compositionally biased region" description="Basic and acidic residues" evidence="1">
    <location>
        <begin position="637"/>
        <end position="653"/>
    </location>
</feature>
<dbReference type="AlphaFoldDB" id="A0A0G4G244"/>
<keyword evidence="4" id="KW-1185">Reference proteome</keyword>
<evidence type="ECO:0000313" key="4">
    <source>
        <dbReference type="Proteomes" id="UP000041254"/>
    </source>
</evidence>
<feature type="compositionally biased region" description="Polar residues" evidence="1">
    <location>
        <begin position="766"/>
        <end position="778"/>
    </location>
</feature>
<feature type="compositionally biased region" description="Low complexity" evidence="1">
    <location>
        <begin position="688"/>
        <end position="700"/>
    </location>
</feature>
<dbReference type="EMBL" id="CDMY01000552">
    <property type="protein sequence ID" value="CEM22147.1"/>
    <property type="molecule type" value="Genomic_DNA"/>
</dbReference>
<dbReference type="SUPFAM" id="SSF48371">
    <property type="entry name" value="ARM repeat"/>
    <property type="match status" value="1"/>
</dbReference>
<sequence>MLAAVLVVTLDCLSPAVRGDLHKDDVHSLMKQLRAVITRPDYIAAGVAERSGEAVSALLGGAFESAVQLEASKLLTSIGRMGTKTVEALIRVGVISSLVGALKRAVELPDEELAPAIITPLHQMVLVAHDKGLQWASELLEADGLPPLVQLLDHQHEGAKRAATDVIRKLQIAPCLAPRPKCVDVAYTLFEHGALKKLSAMVLVPDVRMRHHAIAIVENILMPILDDLRERPGLQAAVIETMIDSEVLPNVLTASMRDMEVAVSRSNVGQFSDAAGHILTYNRVCNLLIREGTDTQQQIYAADHTCVEQACGFLTAEMQSPLWDWDYIDTLLVDSLAGALSSLSGSLRRRAKAFILTKRDGRCKQSIEQLVEHPTDAIQMRAKRAMELLEANVESMADDTDTESLLDESEGRSQPTGLVAASAKMLALELQSDDKLQLVGTLLGMVKGTAQSEELVVLQYVDQLGEAVLRVARETGDDDVQRAAGDVLSGFAGSGPRVVDALIRLGAVPSLVEALTRSTELSGRGAVGALKPVNALRPLQILLGEDGAESAKSQLVEVGGLPLLAKLLDYGDLSVKAAAIRILAMTPGGHRVLSRRALGIAIILAALAMLPRLWRFLYLHILRLRQYRREQQAERHQRELLAGEEADKKDKGRGGKGRHTNVPRRPVAQPSSGAADTGGGSNDGGGRASAPTASSSSSSGRQTPNVLREVSTTVAEMESDDRQWTAVTRNRSNRTKRGRTTQAISSHQTATSSPAKRVSEGHPSGAVSSATSTANPTPRDTLPMSVSIAQRRRAAGRGLGLPTIASPPPSMGAAPSAPWLPSAEVISNPKAHRRSPRPLPLPPPPPPPPSPPELSSGAALSKELSSPVSSACAQAGASHNRGPPPLVNHGRFASCGGGDGRSVTPVTLPDRSPACLPSSSFDEGNDRPRQPQRPSPPATTAGAASNSAAVVDCLICFGEHGPATVMYIPCRHMHICTTCYARRKTTWQQNLPRVKAENARREQESRERIKQDKEPLELLHGATCVSSARRMWLLLGRWMTWRGGPRAHSCRSQPDRCM</sequence>
<dbReference type="Proteomes" id="UP000041254">
    <property type="component" value="Unassembled WGS sequence"/>
</dbReference>
<gene>
    <name evidence="3" type="ORF">Vbra_9640</name>
</gene>
<dbReference type="InParanoid" id="A0A0G4G244"/>
<dbReference type="Gene3D" id="1.25.10.10">
    <property type="entry name" value="Leucine-rich Repeat Variant"/>
    <property type="match status" value="2"/>
</dbReference>
<evidence type="ECO:0008006" key="5">
    <source>
        <dbReference type="Google" id="ProtNLM"/>
    </source>
</evidence>
<dbReference type="InterPro" id="IPR011989">
    <property type="entry name" value="ARM-like"/>
</dbReference>
<accession>A0A0G4G244</accession>
<dbReference type="VEuPathDB" id="CryptoDB:Vbra_9640"/>